<dbReference type="PROSITE" id="PS00018">
    <property type="entry name" value="EF_HAND_1"/>
    <property type="match status" value="1"/>
</dbReference>
<gene>
    <name evidence="5" type="ORF">QTG54_005017</name>
</gene>
<evidence type="ECO:0000256" key="1">
    <source>
        <dbReference type="ARBA" id="ARBA00022837"/>
    </source>
</evidence>
<dbReference type="SUPFAM" id="SSF51197">
    <property type="entry name" value="Clavaminate synthase-like"/>
    <property type="match status" value="1"/>
</dbReference>
<sequence length="654" mass="72656">MDPPGTYIRVFHPHPFEIALIRKLEAKTTSVHDAFLLLDADGDGRVSPSDIRTVLHNEFEIDVTKEQEECIFSHASLNGDAAGMRYAEFAKYYSEVSNTTYSMSQSGFAATVGFQRHTEKDADIVDNEAPIHIQPGTKRKNLRNQLRQLLTSHSSRSPAKFGSAMKETSLFLAMDVHQSGKVTMEELLDWLNEVGNLGWSVEDLRLIVLGTSDSDDKDWFSSNDSKSTEAGMTEHEFAIFVKSLDVDSDDGKVASEWSEAEEMSQEPVIIVQDIRDGTRKKKRARTEEEEKKDAPNAIPILRPESSNLLDDMLYPMTAEHFLKNHFRKDAVCINRKHSNQAGNEELVTYICDTFLFGLNVKEIFAETSSENVFLWLRPPPSKTNSNAALNSVEISDPESAFALHQSGPILRTAVLHRLWSRSVIENQLKVARLSCMSGTTTSQDTSAYGFEYGENNAYGPEMTITLYPGDCFYFPSGMWHKVETVEPGISLNVSLMGTTYAKLFSDALQHLLVGSDEGMMSRLPEVISDFVNKGGAQNILPPALQYPPIGNDEDDESGSEESIDEASEDDGHGNMASDEEEEESNDPIGEKEEAQSDDDNSEDEDTPTSGIIIPMDHFVGPQGWSCRQPPNTNLAKNPLATLIAMEDISHISTQ</sequence>
<dbReference type="Pfam" id="PF08007">
    <property type="entry name" value="JmjC_2"/>
    <property type="match status" value="1"/>
</dbReference>
<keyword evidence="6" id="KW-1185">Reference proteome</keyword>
<comment type="caution">
    <text evidence="5">The sequence shown here is derived from an EMBL/GenBank/DDBJ whole genome shotgun (WGS) entry which is preliminary data.</text>
</comment>
<dbReference type="GO" id="GO:0005509">
    <property type="term" value="F:calcium ion binding"/>
    <property type="evidence" value="ECO:0007669"/>
    <property type="project" value="InterPro"/>
</dbReference>
<dbReference type="InterPro" id="IPR018247">
    <property type="entry name" value="EF_Hand_1_Ca_BS"/>
</dbReference>
<feature type="compositionally biased region" description="Acidic residues" evidence="2">
    <location>
        <begin position="595"/>
        <end position="606"/>
    </location>
</feature>
<feature type="domain" description="EF-hand" evidence="3">
    <location>
        <begin position="170"/>
        <end position="197"/>
    </location>
</feature>
<proteinExistence type="predicted"/>
<dbReference type="AlphaFoldDB" id="A0AAD8YF79"/>
<dbReference type="PROSITE" id="PS50222">
    <property type="entry name" value="EF_HAND_2"/>
    <property type="match status" value="2"/>
</dbReference>
<feature type="compositionally biased region" description="Acidic residues" evidence="2">
    <location>
        <begin position="551"/>
        <end position="568"/>
    </location>
</feature>
<keyword evidence="1" id="KW-0106">Calcium</keyword>
<evidence type="ECO:0008006" key="7">
    <source>
        <dbReference type="Google" id="ProtNLM"/>
    </source>
</evidence>
<dbReference type="Gene3D" id="2.60.120.650">
    <property type="entry name" value="Cupin"/>
    <property type="match status" value="1"/>
</dbReference>
<evidence type="ECO:0000259" key="3">
    <source>
        <dbReference type="PROSITE" id="PS50222"/>
    </source>
</evidence>
<dbReference type="Gene3D" id="1.10.238.10">
    <property type="entry name" value="EF-hand"/>
    <property type="match status" value="1"/>
</dbReference>
<evidence type="ECO:0000313" key="6">
    <source>
        <dbReference type="Proteomes" id="UP001224775"/>
    </source>
</evidence>
<dbReference type="PROSITE" id="PS51184">
    <property type="entry name" value="JMJC"/>
    <property type="match status" value="1"/>
</dbReference>
<dbReference type="InterPro" id="IPR003347">
    <property type="entry name" value="JmjC_dom"/>
</dbReference>
<dbReference type="EMBL" id="JATAAI010000007">
    <property type="protein sequence ID" value="KAK1744484.1"/>
    <property type="molecule type" value="Genomic_DNA"/>
</dbReference>
<dbReference type="SUPFAM" id="SSF47473">
    <property type="entry name" value="EF-hand"/>
    <property type="match status" value="1"/>
</dbReference>
<dbReference type="InterPro" id="IPR002048">
    <property type="entry name" value="EF_hand_dom"/>
</dbReference>
<dbReference type="Pfam" id="PF13202">
    <property type="entry name" value="EF-hand_5"/>
    <property type="match status" value="1"/>
</dbReference>
<protein>
    <recommendedName>
        <fullName evidence="7">Calmodulin</fullName>
    </recommendedName>
</protein>
<feature type="domain" description="JmjC" evidence="4">
    <location>
        <begin position="339"/>
        <end position="512"/>
    </location>
</feature>
<accession>A0AAD8YF79</accession>
<evidence type="ECO:0000256" key="2">
    <source>
        <dbReference type="SAM" id="MobiDB-lite"/>
    </source>
</evidence>
<dbReference type="InterPro" id="IPR011992">
    <property type="entry name" value="EF-hand-dom_pair"/>
</dbReference>
<evidence type="ECO:0000259" key="4">
    <source>
        <dbReference type="PROSITE" id="PS51184"/>
    </source>
</evidence>
<name>A0AAD8YF79_9STRA</name>
<organism evidence="5 6">
    <name type="scientific">Skeletonema marinoi</name>
    <dbReference type="NCBI Taxonomy" id="267567"/>
    <lineage>
        <taxon>Eukaryota</taxon>
        <taxon>Sar</taxon>
        <taxon>Stramenopiles</taxon>
        <taxon>Ochrophyta</taxon>
        <taxon>Bacillariophyta</taxon>
        <taxon>Coscinodiscophyceae</taxon>
        <taxon>Thalassiosirophycidae</taxon>
        <taxon>Thalassiosirales</taxon>
        <taxon>Skeletonemataceae</taxon>
        <taxon>Skeletonema</taxon>
        <taxon>Skeletonema marinoi-dohrnii complex</taxon>
    </lineage>
</organism>
<feature type="domain" description="EF-hand" evidence="3">
    <location>
        <begin position="26"/>
        <end position="61"/>
    </location>
</feature>
<feature type="region of interest" description="Disordered" evidence="2">
    <location>
        <begin position="538"/>
        <end position="623"/>
    </location>
</feature>
<reference evidence="5" key="1">
    <citation type="submission" date="2023-06" db="EMBL/GenBank/DDBJ databases">
        <title>Survivors Of The Sea: Transcriptome response of Skeletonema marinoi to long-term dormancy.</title>
        <authorList>
            <person name="Pinder M.I.M."/>
            <person name="Kourtchenko O."/>
            <person name="Robertson E.K."/>
            <person name="Larsson T."/>
            <person name="Maumus F."/>
            <person name="Osuna-Cruz C.M."/>
            <person name="Vancaester E."/>
            <person name="Stenow R."/>
            <person name="Vandepoele K."/>
            <person name="Ploug H."/>
            <person name="Bruchert V."/>
            <person name="Godhe A."/>
            <person name="Topel M."/>
        </authorList>
    </citation>
    <scope>NUCLEOTIDE SEQUENCE</scope>
    <source>
        <strain evidence="5">R05AC</strain>
    </source>
</reference>
<evidence type="ECO:0000313" key="5">
    <source>
        <dbReference type="EMBL" id="KAK1744484.1"/>
    </source>
</evidence>
<dbReference type="Proteomes" id="UP001224775">
    <property type="component" value="Unassembled WGS sequence"/>
</dbReference>